<protein>
    <submittedName>
        <fullName evidence="2">Type II secretion system protein</fullName>
    </submittedName>
</protein>
<keyword evidence="1" id="KW-0472">Membrane</keyword>
<evidence type="ECO:0000313" key="3">
    <source>
        <dbReference type="Proteomes" id="UP000809910"/>
    </source>
</evidence>
<sequence>MPLSRPTYTTMRTTKGFTLIEMIMVMVLSGIIFSIASVMLNAGFTSYFTGINVTGLNNQAALAMARMTKELEQAVSFSVINSANVSFTTSNGESITYTWVSPGPTLTRTGISSQPLSDVVTGFTLTYYQSNFNSTATPALVRAITIDMTLKEGDETIQLINTVFLNNMK</sequence>
<gene>
    <name evidence="2" type="ORF">I5282_08845</name>
</gene>
<dbReference type="Pfam" id="PF07963">
    <property type="entry name" value="N_methyl"/>
    <property type="match status" value="1"/>
</dbReference>
<dbReference type="EMBL" id="JADWVN010000016">
    <property type="protein sequence ID" value="MBL7526676.1"/>
    <property type="molecule type" value="Genomic_DNA"/>
</dbReference>
<evidence type="ECO:0000313" key="2">
    <source>
        <dbReference type="EMBL" id="MBL7526676.1"/>
    </source>
</evidence>
<comment type="caution">
    <text evidence="2">The sequence shown here is derived from an EMBL/GenBank/DDBJ whole genome shotgun (WGS) entry which is preliminary data.</text>
</comment>
<keyword evidence="3" id="KW-1185">Reference proteome</keyword>
<keyword evidence="1" id="KW-0812">Transmembrane</keyword>
<proteinExistence type="predicted"/>
<dbReference type="NCBIfam" id="TIGR02532">
    <property type="entry name" value="IV_pilin_GFxxxE"/>
    <property type="match status" value="1"/>
</dbReference>
<dbReference type="InterPro" id="IPR012902">
    <property type="entry name" value="N_methyl_site"/>
</dbReference>
<feature type="transmembrane region" description="Helical" evidence="1">
    <location>
        <begin position="20"/>
        <end position="40"/>
    </location>
</feature>
<name>A0ABS1WBE4_9GAMM</name>
<dbReference type="Proteomes" id="UP000809910">
    <property type="component" value="Unassembled WGS sequence"/>
</dbReference>
<evidence type="ECO:0000256" key="1">
    <source>
        <dbReference type="SAM" id="Phobius"/>
    </source>
</evidence>
<dbReference type="InterPro" id="IPR045584">
    <property type="entry name" value="Pilin-like"/>
</dbReference>
<keyword evidence="1" id="KW-1133">Transmembrane helix</keyword>
<accession>A0ABS1WBE4</accession>
<organism evidence="2 3">
    <name type="scientific">Legionella bononiensis</name>
    <dbReference type="NCBI Taxonomy" id="2793102"/>
    <lineage>
        <taxon>Bacteria</taxon>
        <taxon>Pseudomonadati</taxon>
        <taxon>Pseudomonadota</taxon>
        <taxon>Gammaproteobacteria</taxon>
        <taxon>Legionellales</taxon>
        <taxon>Legionellaceae</taxon>
        <taxon>Legionella</taxon>
    </lineage>
</organism>
<dbReference type="SUPFAM" id="SSF54523">
    <property type="entry name" value="Pili subunits"/>
    <property type="match status" value="1"/>
</dbReference>
<reference evidence="2 3" key="1">
    <citation type="submission" date="2020-12" db="EMBL/GenBank/DDBJ databases">
        <title>WGS of Legionella: environmental sample.</title>
        <authorList>
            <person name="Cristino S."/>
            <person name="Girolamini L."/>
            <person name="Salaris S."/>
            <person name="Pascale M.R."/>
            <person name="Mazzotta M."/>
            <person name="Orsini M."/>
            <person name="Grottola A."/>
        </authorList>
    </citation>
    <scope>NUCLEOTIDE SEQUENCE [LARGE SCALE GENOMIC DNA]</scope>
    <source>
        <strain evidence="2 3">30cs62</strain>
    </source>
</reference>
<dbReference type="RefSeq" id="WP_203111480.1">
    <property type="nucleotide sequence ID" value="NZ_JADOBG010000021.1"/>
</dbReference>
<dbReference type="PROSITE" id="PS00409">
    <property type="entry name" value="PROKAR_NTER_METHYL"/>
    <property type="match status" value="1"/>
</dbReference>